<sequence>MKLKSMLCSLLIIIAVLVGDTLDIIDLENISRSGKNGASKALYLLSDRFSETAWHIKGASVQYIAL</sequence>
<reference evidence="1 2" key="1">
    <citation type="submission" date="2017-09" db="EMBL/GenBank/DDBJ databases">
        <title>Large-scale bioinformatics analysis of Bacillus genomes uncovers conserved roles of natural products in bacterial physiology.</title>
        <authorList>
            <consortium name="Agbiome Team Llc"/>
            <person name="Bleich R.M."/>
            <person name="Grubbs K.J."/>
            <person name="Santa Maria K.C."/>
            <person name="Allen S.E."/>
            <person name="Farag S."/>
            <person name="Shank E.A."/>
            <person name="Bowers A."/>
        </authorList>
    </citation>
    <scope>NUCLEOTIDE SEQUENCE [LARGE SCALE GENOMIC DNA]</scope>
    <source>
        <strain evidence="1 2">AFS070861</strain>
    </source>
</reference>
<dbReference type="EMBL" id="NVAP01000028">
    <property type="protein sequence ID" value="PFQ45740.1"/>
    <property type="molecule type" value="Genomic_DNA"/>
</dbReference>
<evidence type="ECO:0000313" key="2">
    <source>
        <dbReference type="Proteomes" id="UP000224386"/>
    </source>
</evidence>
<protein>
    <submittedName>
        <fullName evidence="1">Uncharacterized protein</fullName>
    </submittedName>
</protein>
<comment type="caution">
    <text evidence="1">The sequence shown here is derived from an EMBL/GenBank/DDBJ whole genome shotgun (WGS) entry which is preliminary data.</text>
</comment>
<organism evidence="1 2">
    <name type="scientific">Bacillus cereus</name>
    <dbReference type="NCBI Taxonomy" id="1396"/>
    <lineage>
        <taxon>Bacteria</taxon>
        <taxon>Bacillati</taxon>
        <taxon>Bacillota</taxon>
        <taxon>Bacilli</taxon>
        <taxon>Bacillales</taxon>
        <taxon>Bacillaceae</taxon>
        <taxon>Bacillus</taxon>
        <taxon>Bacillus cereus group</taxon>
    </lineage>
</organism>
<name>A0A2B2LTX5_BACCE</name>
<accession>A0A2B2LTX5</accession>
<gene>
    <name evidence="1" type="ORF">COK05_13575</name>
</gene>
<proteinExistence type="predicted"/>
<dbReference type="Proteomes" id="UP000224386">
    <property type="component" value="Unassembled WGS sequence"/>
</dbReference>
<dbReference type="AlphaFoldDB" id="A0A2B2LTX5"/>
<evidence type="ECO:0000313" key="1">
    <source>
        <dbReference type="EMBL" id="PFQ45740.1"/>
    </source>
</evidence>